<dbReference type="OrthoDB" id="9944987at2"/>
<evidence type="ECO:0000313" key="3">
    <source>
        <dbReference type="Proteomes" id="UP000400924"/>
    </source>
</evidence>
<evidence type="ECO:0000256" key="1">
    <source>
        <dbReference type="SAM" id="Phobius"/>
    </source>
</evidence>
<dbReference type="EMBL" id="VJZC01000283">
    <property type="protein sequence ID" value="MPY61247.1"/>
    <property type="molecule type" value="Genomic_DNA"/>
</dbReference>
<proteinExistence type="predicted"/>
<dbReference type="Proteomes" id="UP000400924">
    <property type="component" value="Unassembled WGS sequence"/>
</dbReference>
<dbReference type="AlphaFoldDB" id="A0A5N8XPI5"/>
<keyword evidence="1" id="KW-0812">Transmembrane</keyword>
<protein>
    <submittedName>
        <fullName evidence="2">Uncharacterized protein</fullName>
    </submittedName>
</protein>
<feature type="transmembrane region" description="Helical" evidence="1">
    <location>
        <begin position="119"/>
        <end position="137"/>
    </location>
</feature>
<feature type="transmembrane region" description="Helical" evidence="1">
    <location>
        <begin position="89"/>
        <end position="107"/>
    </location>
</feature>
<reference evidence="2 3" key="1">
    <citation type="submission" date="2019-07" db="EMBL/GenBank/DDBJ databases">
        <title>New species of Amycolatopsis and Streptomyces.</title>
        <authorList>
            <person name="Duangmal K."/>
            <person name="Teo W.F.A."/>
            <person name="Lipun K."/>
        </authorList>
    </citation>
    <scope>NUCLEOTIDE SEQUENCE [LARGE SCALE GENOMIC DNA]</scope>
    <source>
        <strain evidence="2 3">NBRC 106415</strain>
    </source>
</reference>
<feature type="transmembrane region" description="Helical" evidence="1">
    <location>
        <begin position="57"/>
        <end position="77"/>
    </location>
</feature>
<sequence length="142" mass="15215">MFASLWASVADDALSAVAVCCLLLAVVVIVYGFIARERLANTERSPSRTDPEGAERGLSRTALLGGVAVLLGHIAGSAAQNRWAFPWDLALQILIYVTALHFYEFVARRHEPTPRTRRISVAVLLLVAFAGSASAAYTGGML</sequence>
<keyword evidence="1" id="KW-1133">Transmembrane helix</keyword>
<organism evidence="2 3">
    <name type="scientific">Streptomyces spongiae</name>
    <dbReference type="NCBI Taxonomy" id="565072"/>
    <lineage>
        <taxon>Bacteria</taxon>
        <taxon>Bacillati</taxon>
        <taxon>Actinomycetota</taxon>
        <taxon>Actinomycetes</taxon>
        <taxon>Kitasatosporales</taxon>
        <taxon>Streptomycetaceae</taxon>
        <taxon>Streptomyces</taxon>
    </lineage>
</organism>
<keyword evidence="1" id="KW-0472">Membrane</keyword>
<evidence type="ECO:0000313" key="2">
    <source>
        <dbReference type="EMBL" id="MPY61247.1"/>
    </source>
</evidence>
<feature type="transmembrane region" description="Helical" evidence="1">
    <location>
        <begin position="13"/>
        <end position="36"/>
    </location>
</feature>
<dbReference type="RefSeq" id="WP_152774684.1">
    <property type="nucleotide sequence ID" value="NZ_VJZC01000283.1"/>
</dbReference>
<gene>
    <name evidence="2" type="ORF">FNH08_30130</name>
</gene>
<accession>A0A5N8XPI5</accession>
<comment type="caution">
    <text evidence="2">The sequence shown here is derived from an EMBL/GenBank/DDBJ whole genome shotgun (WGS) entry which is preliminary data.</text>
</comment>
<name>A0A5N8XPI5_9ACTN</name>
<keyword evidence="3" id="KW-1185">Reference proteome</keyword>